<evidence type="ECO:0000256" key="1">
    <source>
        <dbReference type="SAM" id="MobiDB-lite"/>
    </source>
</evidence>
<feature type="region of interest" description="Disordered" evidence="1">
    <location>
        <begin position="1"/>
        <end position="32"/>
    </location>
</feature>
<organism evidence="2 3">
    <name type="scientific">Polarella glacialis</name>
    <name type="common">Dinoflagellate</name>
    <dbReference type="NCBI Taxonomy" id="89957"/>
    <lineage>
        <taxon>Eukaryota</taxon>
        <taxon>Sar</taxon>
        <taxon>Alveolata</taxon>
        <taxon>Dinophyceae</taxon>
        <taxon>Suessiales</taxon>
        <taxon>Suessiaceae</taxon>
        <taxon>Polarella</taxon>
    </lineage>
</organism>
<evidence type="ECO:0000313" key="2">
    <source>
        <dbReference type="EMBL" id="CAE8662726.1"/>
    </source>
</evidence>
<accession>A0A813J1K7</accession>
<proteinExistence type="predicted"/>
<dbReference type="EMBL" id="CAJNNW010018320">
    <property type="protein sequence ID" value="CAE8662726.1"/>
    <property type="molecule type" value="Genomic_DNA"/>
</dbReference>
<evidence type="ECO:0000313" key="3">
    <source>
        <dbReference type="Proteomes" id="UP000626109"/>
    </source>
</evidence>
<dbReference type="AlphaFoldDB" id="A0A813J1K7"/>
<gene>
    <name evidence="2" type="ORF">PGLA2088_LOCUS14995</name>
</gene>
<protein>
    <submittedName>
        <fullName evidence="2">Uncharacterized protein</fullName>
    </submittedName>
</protein>
<comment type="caution">
    <text evidence="2">The sequence shown here is derived from an EMBL/GenBank/DDBJ whole genome shotgun (WGS) entry which is preliminary data.</text>
</comment>
<reference evidence="2" key="1">
    <citation type="submission" date="2021-02" db="EMBL/GenBank/DDBJ databases">
        <authorList>
            <person name="Dougan E. K."/>
            <person name="Rhodes N."/>
            <person name="Thang M."/>
            <person name="Chan C."/>
        </authorList>
    </citation>
    <scope>NUCLEOTIDE SEQUENCE</scope>
</reference>
<name>A0A813J1K7_POLGL</name>
<dbReference type="Proteomes" id="UP000626109">
    <property type="component" value="Unassembled WGS sequence"/>
</dbReference>
<sequence>MIEWANRGKSGRPDEGNGTNRPRKVRVHSEKESPLTIENSKLTLSLAARLRQHDACLLTTIIVPSSHPIAVAMATAGKEFNTKKQQDKSGVLAPPYIYAWSAAVLAAIEVPEVSEKDKAVLLQHASTVSRPEQLLEHVYISRAAVAFAPGTHKINFSVSAELQPVLDALLRTLVLTGGCAKFGTPPRSSGERKVAKLLADLGEWNLPPAL</sequence>